<name>A0A9W6DG09_9FIRM</name>
<dbReference type="AlphaFoldDB" id="A0A9W6DG09"/>
<evidence type="ECO:0000256" key="5">
    <source>
        <dbReference type="ARBA" id="ARBA00023136"/>
    </source>
</evidence>
<feature type="transmembrane region" description="Helical" evidence="6">
    <location>
        <begin position="6"/>
        <end position="25"/>
    </location>
</feature>
<dbReference type="Pfam" id="PF01098">
    <property type="entry name" value="FTSW_RODA_SPOVE"/>
    <property type="match status" value="1"/>
</dbReference>
<keyword evidence="8" id="KW-1185">Reference proteome</keyword>
<dbReference type="GO" id="GO:0051301">
    <property type="term" value="P:cell division"/>
    <property type="evidence" value="ECO:0007669"/>
    <property type="project" value="InterPro"/>
</dbReference>
<dbReference type="PANTHER" id="PTHR30474">
    <property type="entry name" value="CELL CYCLE PROTEIN"/>
    <property type="match status" value="1"/>
</dbReference>
<feature type="transmembrane region" description="Helical" evidence="6">
    <location>
        <begin position="81"/>
        <end position="99"/>
    </location>
</feature>
<evidence type="ECO:0000256" key="4">
    <source>
        <dbReference type="ARBA" id="ARBA00022989"/>
    </source>
</evidence>
<organism evidence="7 8">
    <name type="scientific">Vallitalea longa</name>
    <dbReference type="NCBI Taxonomy" id="2936439"/>
    <lineage>
        <taxon>Bacteria</taxon>
        <taxon>Bacillati</taxon>
        <taxon>Bacillota</taxon>
        <taxon>Clostridia</taxon>
        <taxon>Lachnospirales</taxon>
        <taxon>Vallitaleaceae</taxon>
        <taxon>Vallitalea</taxon>
    </lineage>
</organism>
<feature type="transmembrane region" description="Helical" evidence="6">
    <location>
        <begin position="57"/>
        <end position="75"/>
    </location>
</feature>
<feature type="transmembrane region" description="Helical" evidence="6">
    <location>
        <begin position="222"/>
        <end position="239"/>
    </location>
</feature>
<dbReference type="GO" id="GO:0008360">
    <property type="term" value="P:regulation of cell shape"/>
    <property type="evidence" value="ECO:0007669"/>
    <property type="project" value="UniProtKB-KW"/>
</dbReference>
<dbReference type="Proteomes" id="UP001144256">
    <property type="component" value="Unassembled WGS sequence"/>
</dbReference>
<feature type="transmembrane region" description="Helical" evidence="6">
    <location>
        <begin position="268"/>
        <end position="287"/>
    </location>
</feature>
<dbReference type="InterPro" id="IPR001182">
    <property type="entry name" value="FtsW/RodA"/>
</dbReference>
<dbReference type="GO" id="GO:0005886">
    <property type="term" value="C:plasma membrane"/>
    <property type="evidence" value="ECO:0007669"/>
    <property type="project" value="TreeGrafter"/>
</dbReference>
<keyword evidence="3" id="KW-0133">Cell shape</keyword>
<comment type="caution">
    <text evidence="7">The sequence shown here is derived from an EMBL/GenBank/DDBJ whole genome shotgun (WGS) entry which is preliminary data.</text>
</comment>
<evidence type="ECO:0000313" key="7">
    <source>
        <dbReference type="EMBL" id="GKX30047.1"/>
    </source>
</evidence>
<sequence length="459" mass="52209">MLDVVINISRFIFILLAIYFTYLCYKIYRSKYNKSDRSKKTNKQSFTKEYYLKNQRITLLVSHFLGFMLLIGASENNKLDLLILYVEQVIFFMILWFILKKLYNNNYLLWNTSLYLLSISFIILARIDYNVGYRQFKIAVLGYLVAIIVPIFIDRLTFIDKLEWVYIGISIVLLVTVTFVGTEKHGATNWILIGKLSIQPSEIIKILFILFLAAYMRKRDKIIHVVIAAIPSLILIVLLVYQKDLGTALIFFIIFISVIYISTNKPFYFLGGLSGGILGAFVAYRFYSHVRDRVEAWINPWMDIDRKGYQIAQSLFAIGAGGWLGKGLTKGMPKIIPAVETDIIFAAISEEFGNIFSILLIAIMALFFLCGIKIAKNAKDNFYMLLASGISCTFAFQMFLILAGVTKLIPLTGVTLPFVSSGGTSLTMSIVMLGILEGIHIKNQKGEVNGKKKTRKQKR</sequence>
<evidence type="ECO:0000256" key="2">
    <source>
        <dbReference type="ARBA" id="ARBA00022692"/>
    </source>
</evidence>
<proteinExistence type="predicted"/>
<evidence type="ECO:0000256" key="3">
    <source>
        <dbReference type="ARBA" id="ARBA00022960"/>
    </source>
</evidence>
<comment type="subcellular location">
    <subcellularLocation>
        <location evidence="1">Membrane</location>
        <topology evidence="1">Multi-pass membrane protein</topology>
    </subcellularLocation>
</comment>
<evidence type="ECO:0000256" key="6">
    <source>
        <dbReference type="SAM" id="Phobius"/>
    </source>
</evidence>
<feature type="transmembrane region" description="Helical" evidence="6">
    <location>
        <begin position="133"/>
        <end position="152"/>
    </location>
</feature>
<dbReference type="RefSeq" id="WP_281815909.1">
    <property type="nucleotide sequence ID" value="NZ_BRLB01000007.1"/>
</dbReference>
<evidence type="ECO:0000256" key="1">
    <source>
        <dbReference type="ARBA" id="ARBA00004141"/>
    </source>
</evidence>
<keyword evidence="2 6" id="KW-0812">Transmembrane</keyword>
<feature type="transmembrane region" description="Helical" evidence="6">
    <location>
        <begin position="382"/>
        <end position="402"/>
    </location>
</feature>
<accession>A0A9W6DG09</accession>
<keyword evidence="5 6" id="KW-0472">Membrane</keyword>
<dbReference type="EMBL" id="BRLB01000007">
    <property type="protein sequence ID" value="GKX30047.1"/>
    <property type="molecule type" value="Genomic_DNA"/>
</dbReference>
<dbReference type="GO" id="GO:0015648">
    <property type="term" value="F:lipid-linked peptidoglycan transporter activity"/>
    <property type="evidence" value="ECO:0007669"/>
    <property type="project" value="TreeGrafter"/>
</dbReference>
<reference evidence="7" key="1">
    <citation type="submission" date="2022-06" db="EMBL/GenBank/DDBJ databases">
        <title>Vallitalea longa sp. nov., an anaerobic bacterium isolated from marine sediment.</title>
        <authorList>
            <person name="Hirano S."/>
            <person name="Terahara T."/>
            <person name="Mori K."/>
            <person name="Hamada M."/>
            <person name="Matsumoto R."/>
            <person name="Kobayashi T."/>
        </authorList>
    </citation>
    <scope>NUCLEOTIDE SEQUENCE</scope>
    <source>
        <strain evidence="7">SH18-1</strain>
    </source>
</reference>
<feature type="transmembrane region" description="Helical" evidence="6">
    <location>
        <begin position="108"/>
        <end position="127"/>
    </location>
</feature>
<protein>
    <recommendedName>
        <fullName evidence="9">Cell division protein FtsW</fullName>
    </recommendedName>
</protein>
<feature type="transmembrane region" description="Helical" evidence="6">
    <location>
        <begin position="414"/>
        <end position="436"/>
    </location>
</feature>
<keyword evidence="4 6" id="KW-1133">Transmembrane helix</keyword>
<dbReference type="PANTHER" id="PTHR30474:SF3">
    <property type="entry name" value="PEPTIDOGLYCAN GLYCOSYLTRANSFERASE RODA"/>
    <property type="match status" value="1"/>
</dbReference>
<gene>
    <name evidence="7" type="ORF">SH1V18_25270</name>
</gene>
<feature type="transmembrane region" description="Helical" evidence="6">
    <location>
        <begin position="245"/>
        <end position="261"/>
    </location>
</feature>
<feature type="transmembrane region" description="Helical" evidence="6">
    <location>
        <begin position="355"/>
        <end position="375"/>
    </location>
</feature>
<feature type="transmembrane region" description="Helical" evidence="6">
    <location>
        <begin position="193"/>
        <end position="215"/>
    </location>
</feature>
<feature type="transmembrane region" description="Helical" evidence="6">
    <location>
        <begin position="164"/>
        <end position="181"/>
    </location>
</feature>
<dbReference type="GO" id="GO:0032153">
    <property type="term" value="C:cell division site"/>
    <property type="evidence" value="ECO:0007669"/>
    <property type="project" value="TreeGrafter"/>
</dbReference>
<evidence type="ECO:0000313" key="8">
    <source>
        <dbReference type="Proteomes" id="UP001144256"/>
    </source>
</evidence>
<evidence type="ECO:0008006" key="9">
    <source>
        <dbReference type="Google" id="ProtNLM"/>
    </source>
</evidence>